<dbReference type="PANTHER" id="PTHR43384">
    <property type="entry name" value="SEPTUM SITE-DETERMINING PROTEIN MIND HOMOLOG, CHLOROPLASTIC-RELATED"/>
    <property type="match status" value="1"/>
</dbReference>
<dbReference type="SUPFAM" id="SSF52540">
    <property type="entry name" value="P-loop containing nucleoside triphosphate hydrolases"/>
    <property type="match status" value="1"/>
</dbReference>
<reference evidence="3" key="2">
    <citation type="submission" date="2020-09" db="EMBL/GenBank/DDBJ databases">
        <authorList>
            <person name="Sun Q."/>
            <person name="Zhou Y."/>
        </authorList>
    </citation>
    <scope>NUCLEOTIDE SEQUENCE</scope>
    <source>
        <strain evidence="3">CGMCC 1.6293</strain>
    </source>
</reference>
<sequence>MIHARSISNSILFVGDDRRMSQFGAMPVVAAGTPSLSDLAKAGPETVAGHPVVLFETDGTQNELEALAACVAAAGGRTVFIALADENLPLARARALSEAGATDVLPVDVDGAALTDILTALLDRGRDPSAAPARNGTILAVAQSRGGVGGTTVAANLAVALAADHKRTAPPPRVALLDLDLQFGNAGTFFDLEDNGGMLDLLSLDGLPEPGRITRAVQSSGLGVDVITAPAVFVPLTSMTPELVTAILAALRGAYDYVIIDMPRATLDWIAPVIEAADRLVLVSDGSVPCIRQAKRIVDLYRETSVSLPVDLVMNREKKPIFGSEMLKDAEDLLGLKVAFWNHEDRRAERRAVDLGQPSASRRGKSRKAYRRLARLIARSATENKKTAE</sequence>
<gene>
    <name evidence="3" type="ORF">GCM10011534_01920</name>
</gene>
<dbReference type="InterPro" id="IPR027417">
    <property type="entry name" value="P-loop_NTPase"/>
</dbReference>
<dbReference type="PANTHER" id="PTHR43384:SF13">
    <property type="entry name" value="SLR0110 PROTEIN"/>
    <property type="match status" value="1"/>
</dbReference>
<keyword evidence="4" id="KW-1185">Reference proteome</keyword>
<dbReference type="GO" id="GO:0005829">
    <property type="term" value="C:cytosol"/>
    <property type="evidence" value="ECO:0007669"/>
    <property type="project" value="TreeGrafter"/>
</dbReference>
<dbReference type="InterPro" id="IPR050625">
    <property type="entry name" value="ParA/MinD_ATPase"/>
</dbReference>
<keyword evidence="1" id="KW-0547">Nucleotide-binding</keyword>
<dbReference type="GO" id="GO:0005524">
    <property type="term" value="F:ATP binding"/>
    <property type="evidence" value="ECO:0007669"/>
    <property type="project" value="UniProtKB-KW"/>
</dbReference>
<reference evidence="3" key="1">
    <citation type="journal article" date="2014" name="Int. J. Syst. Evol. Microbiol.">
        <title>Complete genome sequence of Corynebacterium casei LMG S-19264T (=DSM 44701T), isolated from a smear-ripened cheese.</title>
        <authorList>
            <consortium name="US DOE Joint Genome Institute (JGI-PGF)"/>
            <person name="Walter F."/>
            <person name="Albersmeier A."/>
            <person name="Kalinowski J."/>
            <person name="Ruckert C."/>
        </authorList>
    </citation>
    <scope>NUCLEOTIDE SEQUENCE</scope>
    <source>
        <strain evidence="3">CGMCC 1.6293</strain>
    </source>
</reference>
<dbReference type="RefSeq" id="WP_028285162.1">
    <property type="nucleotide sequence ID" value="NZ_BMLF01000001.1"/>
</dbReference>
<accession>A0A917WA95</accession>
<dbReference type="GO" id="GO:0009898">
    <property type="term" value="C:cytoplasmic side of plasma membrane"/>
    <property type="evidence" value="ECO:0007669"/>
    <property type="project" value="TreeGrafter"/>
</dbReference>
<dbReference type="Proteomes" id="UP000649829">
    <property type="component" value="Unassembled WGS sequence"/>
</dbReference>
<organism evidence="3 4">
    <name type="scientific">Pseudooceanicola nanhaiensis</name>
    <dbReference type="NCBI Taxonomy" id="375761"/>
    <lineage>
        <taxon>Bacteria</taxon>
        <taxon>Pseudomonadati</taxon>
        <taxon>Pseudomonadota</taxon>
        <taxon>Alphaproteobacteria</taxon>
        <taxon>Rhodobacterales</taxon>
        <taxon>Paracoccaceae</taxon>
        <taxon>Pseudooceanicola</taxon>
    </lineage>
</organism>
<dbReference type="AlphaFoldDB" id="A0A917WA95"/>
<protein>
    <recommendedName>
        <fullName evidence="5">Pilus assembly protein CpaE</fullName>
    </recommendedName>
</protein>
<keyword evidence="2" id="KW-0067">ATP-binding</keyword>
<dbReference type="EMBL" id="BMLF01000001">
    <property type="protein sequence ID" value="GGL83592.1"/>
    <property type="molecule type" value="Genomic_DNA"/>
</dbReference>
<dbReference type="GO" id="GO:0016887">
    <property type="term" value="F:ATP hydrolysis activity"/>
    <property type="evidence" value="ECO:0007669"/>
    <property type="project" value="TreeGrafter"/>
</dbReference>
<name>A0A917WA95_9RHOB</name>
<evidence type="ECO:0000313" key="3">
    <source>
        <dbReference type="EMBL" id="GGL83592.1"/>
    </source>
</evidence>
<dbReference type="InterPro" id="IPR033756">
    <property type="entry name" value="YlxH/NBP35"/>
</dbReference>
<dbReference type="GO" id="GO:0051782">
    <property type="term" value="P:negative regulation of cell division"/>
    <property type="evidence" value="ECO:0007669"/>
    <property type="project" value="TreeGrafter"/>
</dbReference>
<evidence type="ECO:0008006" key="5">
    <source>
        <dbReference type="Google" id="ProtNLM"/>
    </source>
</evidence>
<dbReference type="Gene3D" id="3.40.50.300">
    <property type="entry name" value="P-loop containing nucleotide triphosphate hydrolases"/>
    <property type="match status" value="1"/>
</dbReference>
<evidence type="ECO:0000256" key="2">
    <source>
        <dbReference type="ARBA" id="ARBA00022840"/>
    </source>
</evidence>
<evidence type="ECO:0000256" key="1">
    <source>
        <dbReference type="ARBA" id="ARBA00022741"/>
    </source>
</evidence>
<dbReference type="Pfam" id="PF10609">
    <property type="entry name" value="ParA"/>
    <property type="match status" value="1"/>
</dbReference>
<comment type="caution">
    <text evidence="3">The sequence shown here is derived from an EMBL/GenBank/DDBJ whole genome shotgun (WGS) entry which is preliminary data.</text>
</comment>
<proteinExistence type="predicted"/>
<evidence type="ECO:0000313" key="4">
    <source>
        <dbReference type="Proteomes" id="UP000649829"/>
    </source>
</evidence>